<protein>
    <recommendedName>
        <fullName evidence="7">Trafficking protein particle complex subunit</fullName>
    </recommendedName>
</protein>
<reference evidence="8" key="1">
    <citation type="submission" date="2021-01" db="EMBL/GenBank/DDBJ databases">
        <authorList>
            <person name="Corre E."/>
            <person name="Pelletier E."/>
            <person name="Niang G."/>
            <person name="Scheremetjew M."/>
            <person name="Finn R."/>
            <person name="Kale V."/>
            <person name="Holt S."/>
            <person name="Cochrane G."/>
            <person name="Meng A."/>
            <person name="Brown T."/>
            <person name="Cohen L."/>
        </authorList>
    </citation>
    <scope>NUCLEOTIDE SEQUENCE</scope>
    <source>
        <strain evidence="8">UTEX LB 985</strain>
    </source>
</reference>
<gene>
    <name evidence="8" type="ORF">CBRE1094_LOCUS2485</name>
</gene>
<dbReference type="Gene3D" id="3.30.1380.20">
    <property type="entry name" value="Trafficking protein particle complex subunit 3"/>
    <property type="match status" value="1"/>
</dbReference>
<evidence type="ECO:0000256" key="4">
    <source>
        <dbReference type="ARBA" id="ARBA00022824"/>
    </source>
</evidence>
<evidence type="ECO:0000256" key="6">
    <source>
        <dbReference type="ARBA" id="ARBA00023034"/>
    </source>
</evidence>
<dbReference type="Pfam" id="PF04051">
    <property type="entry name" value="TRAPP"/>
    <property type="match status" value="1"/>
</dbReference>
<dbReference type="GO" id="GO:1990072">
    <property type="term" value="C:TRAPPIII protein complex"/>
    <property type="evidence" value="ECO:0007669"/>
    <property type="project" value="TreeGrafter"/>
</dbReference>
<dbReference type="EMBL" id="HBGU01004597">
    <property type="protein sequence ID" value="CAD9400476.1"/>
    <property type="molecule type" value="Transcribed_RNA"/>
</dbReference>
<dbReference type="FunFam" id="3.30.1380.20:FF:000002">
    <property type="entry name" value="Trafficking protein particle complex subunit"/>
    <property type="match status" value="1"/>
</dbReference>
<comment type="subcellular location">
    <subcellularLocation>
        <location evidence="1">Endoplasmic reticulum</location>
    </subcellularLocation>
    <subcellularLocation>
        <location evidence="7">Golgi apparatus</location>
        <location evidence="7">cis-Golgi network</location>
    </subcellularLocation>
</comment>
<dbReference type="GO" id="GO:0005783">
    <property type="term" value="C:endoplasmic reticulum"/>
    <property type="evidence" value="ECO:0007669"/>
    <property type="project" value="UniProtKB-SubCell"/>
</dbReference>
<keyword evidence="5 7" id="KW-0931">ER-Golgi transport</keyword>
<keyword evidence="3 7" id="KW-0813">Transport</keyword>
<evidence type="ECO:0000256" key="2">
    <source>
        <dbReference type="ARBA" id="ARBA00006218"/>
    </source>
</evidence>
<comment type="subunit">
    <text evidence="7">Part of the multisubunit TRAPP (transport protein particle) complex.</text>
</comment>
<evidence type="ECO:0000256" key="5">
    <source>
        <dbReference type="ARBA" id="ARBA00022892"/>
    </source>
</evidence>
<accession>A0A7S2FMG2</accession>
<dbReference type="InterPro" id="IPR007194">
    <property type="entry name" value="TRAPP_component"/>
</dbReference>
<dbReference type="GO" id="GO:1990071">
    <property type="term" value="C:TRAPPII protein complex"/>
    <property type="evidence" value="ECO:0007669"/>
    <property type="project" value="TreeGrafter"/>
</dbReference>
<evidence type="ECO:0000256" key="7">
    <source>
        <dbReference type="PIRNR" id="PIRNR017479"/>
    </source>
</evidence>
<keyword evidence="4 7" id="KW-0256">Endoplasmic reticulum</keyword>
<evidence type="ECO:0000313" key="8">
    <source>
        <dbReference type="EMBL" id="CAD9400476.1"/>
    </source>
</evidence>
<dbReference type="InterPro" id="IPR024096">
    <property type="entry name" value="NO_sig/Golgi_transp_ligand-bd"/>
</dbReference>
<name>A0A7S2FMG2_9EUKA</name>
<evidence type="ECO:0000256" key="1">
    <source>
        <dbReference type="ARBA" id="ARBA00004240"/>
    </source>
</evidence>
<proteinExistence type="inferred from homology"/>
<sequence length="182" mass="20285">MSRRGRSALDRPLPMRGKNEVGLSAFAFLFSEFIQYSQQRVNTAEELERKLEDAGVGIGRRVLELGCLREKSSKRETRMLGILNFITSVVWKMLFGNSADSLEKAVEQEDEFMIVEKAPIVNTYISNAPCSCAAFVAGIVRGVLEGAQFPASVSAHEQEDSRTVILIKFAPEVLEREKRLAS</sequence>
<dbReference type="PIRSF" id="PIRSF017479">
    <property type="entry name" value="TRAPP_I_complex_Trs31"/>
    <property type="match status" value="1"/>
</dbReference>
<dbReference type="GO" id="GO:1990070">
    <property type="term" value="C:TRAPPI protein complex"/>
    <property type="evidence" value="ECO:0007669"/>
    <property type="project" value="TreeGrafter"/>
</dbReference>
<dbReference type="SUPFAM" id="SSF111126">
    <property type="entry name" value="Ligand-binding domain in the NO signalling and Golgi transport"/>
    <property type="match status" value="1"/>
</dbReference>
<dbReference type="PANTHER" id="PTHR20902:SF0">
    <property type="entry name" value="TRAFFICKING PROTEIN PARTICLE COMPLEX SUBUNIT 5"/>
    <property type="match status" value="1"/>
</dbReference>
<dbReference type="CDD" id="cd14943">
    <property type="entry name" value="TRAPPC5_Trs31"/>
    <property type="match status" value="1"/>
</dbReference>
<organism evidence="8">
    <name type="scientific">Haptolina brevifila</name>
    <dbReference type="NCBI Taxonomy" id="156173"/>
    <lineage>
        <taxon>Eukaryota</taxon>
        <taxon>Haptista</taxon>
        <taxon>Haptophyta</taxon>
        <taxon>Prymnesiophyceae</taxon>
        <taxon>Prymnesiales</taxon>
        <taxon>Prymnesiaceae</taxon>
        <taxon>Haptolina</taxon>
    </lineage>
</organism>
<keyword evidence="6 7" id="KW-0333">Golgi apparatus</keyword>
<dbReference type="PANTHER" id="PTHR20902">
    <property type="entry name" value="41-2 PROTEIN ANTIGEN-RELATED"/>
    <property type="match status" value="1"/>
</dbReference>
<evidence type="ECO:0000256" key="3">
    <source>
        <dbReference type="ARBA" id="ARBA00022448"/>
    </source>
</evidence>
<dbReference type="InterPro" id="IPR016696">
    <property type="entry name" value="TRAPP-I_su5"/>
</dbReference>
<comment type="similarity">
    <text evidence="2 7">Belongs to the TRAPP small subunits family. BET3 subfamily.</text>
</comment>
<dbReference type="AlphaFoldDB" id="A0A7S2FMG2"/>
<dbReference type="GO" id="GO:0006888">
    <property type="term" value="P:endoplasmic reticulum to Golgi vesicle-mediated transport"/>
    <property type="evidence" value="ECO:0007669"/>
    <property type="project" value="TreeGrafter"/>
</dbReference>